<dbReference type="EMBL" id="JAJSOF020000025">
    <property type="protein sequence ID" value="KAJ4434209.1"/>
    <property type="molecule type" value="Genomic_DNA"/>
</dbReference>
<keyword evidence="2" id="KW-1185">Reference proteome</keyword>
<gene>
    <name evidence="1" type="ORF">ANN_22757</name>
</gene>
<accession>A0ABQ8SK12</accession>
<dbReference type="Proteomes" id="UP001148838">
    <property type="component" value="Unassembled WGS sequence"/>
</dbReference>
<protein>
    <submittedName>
        <fullName evidence="1">Uncharacterized protein</fullName>
    </submittedName>
</protein>
<proteinExistence type="predicted"/>
<name>A0ABQ8SK12_PERAM</name>
<evidence type="ECO:0000313" key="2">
    <source>
        <dbReference type="Proteomes" id="UP001148838"/>
    </source>
</evidence>
<reference evidence="1 2" key="1">
    <citation type="journal article" date="2022" name="Allergy">
        <title>Genome assembly and annotation of Periplaneta americana reveal a comprehensive cockroach allergen profile.</title>
        <authorList>
            <person name="Wang L."/>
            <person name="Xiong Q."/>
            <person name="Saelim N."/>
            <person name="Wang L."/>
            <person name="Nong W."/>
            <person name="Wan A.T."/>
            <person name="Shi M."/>
            <person name="Liu X."/>
            <person name="Cao Q."/>
            <person name="Hui J.H.L."/>
            <person name="Sookrung N."/>
            <person name="Leung T.F."/>
            <person name="Tungtrongchitr A."/>
            <person name="Tsui S.K.W."/>
        </authorList>
    </citation>
    <scope>NUCLEOTIDE SEQUENCE [LARGE SCALE GENOMIC DNA]</scope>
    <source>
        <strain evidence="1">PWHHKU_190912</strain>
    </source>
</reference>
<evidence type="ECO:0000313" key="1">
    <source>
        <dbReference type="EMBL" id="KAJ4434209.1"/>
    </source>
</evidence>
<comment type="caution">
    <text evidence="1">The sequence shown here is derived from an EMBL/GenBank/DDBJ whole genome shotgun (WGS) entry which is preliminary data.</text>
</comment>
<sequence length="112" mass="12300">MSPGSNTESYPTYARIGLRENPGKNLNQVTCLDRVSNPGHLVSQPDALTVTPQVTTLPDGSPVDGPKRWMSSSKNDFLRELLASCLRYSPSLHSFLLDRYSGHMGEAEIPIL</sequence>
<organism evidence="1 2">
    <name type="scientific">Periplaneta americana</name>
    <name type="common">American cockroach</name>
    <name type="synonym">Blatta americana</name>
    <dbReference type="NCBI Taxonomy" id="6978"/>
    <lineage>
        <taxon>Eukaryota</taxon>
        <taxon>Metazoa</taxon>
        <taxon>Ecdysozoa</taxon>
        <taxon>Arthropoda</taxon>
        <taxon>Hexapoda</taxon>
        <taxon>Insecta</taxon>
        <taxon>Pterygota</taxon>
        <taxon>Neoptera</taxon>
        <taxon>Polyneoptera</taxon>
        <taxon>Dictyoptera</taxon>
        <taxon>Blattodea</taxon>
        <taxon>Blattoidea</taxon>
        <taxon>Blattidae</taxon>
        <taxon>Blattinae</taxon>
        <taxon>Periplaneta</taxon>
    </lineage>
</organism>